<protein>
    <recommendedName>
        <fullName evidence="6 12">Nicotinate-nucleotide pyrophosphorylase [carboxylating]</fullName>
        <ecNumber evidence="5 12">2.4.2.19</ecNumber>
    </recommendedName>
    <alternativeName>
        <fullName evidence="10 12">Quinolinate phosphoribosyltransferase [decarboxylating]</fullName>
    </alternativeName>
</protein>
<dbReference type="GO" id="GO:0034213">
    <property type="term" value="P:quinolinate catabolic process"/>
    <property type="evidence" value="ECO:0007669"/>
    <property type="project" value="TreeGrafter"/>
</dbReference>
<dbReference type="InterPro" id="IPR036068">
    <property type="entry name" value="Nicotinate_pribotase-like_C"/>
</dbReference>
<dbReference type="Gene3D" id="3.20.20.70">
    <property type="entry name" value="Aldolase class I"/>
    <property type="match status" value="1"/>
</dbReference>
<comment type="pathway">
    <text evidence="2 12">Cofactor biosynthesis; NAD(+) biosynthesis; nicotinate D-ribonucleotide from quinolinate: step 1/1.</text>
</comment>
<organism evidence="16 17">
    <name type="scientific">Latimeria chalumnae</name>
    <name type="common">Coelacanth</name>
    <dbReference type="NCBI Taxonomy" id="7897"/>
    <lineage>
        <taxon>Eukaryota</taxon>
        <taxon>Metazoa</taxon>
        <taxon>Chordata</taxon>
        <taxon>Craniata</taxon>
        <taxon>Vertebrata</taxon>
        <taxon>Euteleostomi</taxon>
        <taxon>Coelacanthiformes</taxon>
        <taxon>Coelacanthidae</taxon>
        <taxon>Latimeria</taxon>
    </lineage>
</organism>
<feature type="compositionally biased region" description="Low complexity" evidence="13">
    <location>
        <begin position="300"/>
        <end position="316"/>
    </location>
</feature>
<dbReference type="PANTHER" id="PTHR32179:SF3">
    <property type="entry name" value="NICOTINATE-NUCLEOTIDE PYROPHOSPHORYLASE [CARBOXYLATING]"/>
    <property type="match status" value="1"/>
</dbReference>
<dbReference type="SUPFAM" id="SSF51690">
    <property type="entry name" value="Nicotinate/Quinolinate PRTase C-terminal domain-like"/>
    <property type="match status" value="1"/>
</dbReference>
<evidence type="ECO:0000256" key="3">
    <source>
        <dbReference type="ARBA" id="ARBA00009400"/>
    </source>
</evidence>
<dbReference type="InterPro" id="IPR022412">
    <property type="entry name" value="Quinolinate_PRibosylTrfase_N"/>
</dbReference>
<evidence type="ECO:0000313" key="17">
    <source>
        <dbReference type="Proteomes" id="UP000008672"/>
    </source>
</evidence>
<dbReference type="FunCoup" id="H2ZYP3">
    <property type="interactions" value="258"/>
</dbReference>
<dbReference type="CDD" id="cd01572">
    <property type="entry name" value="QPRTase"/>
    <property type="match status" value="1"/>
</dbReference>
<evidence type="ECO:0000256" key="9">
    <source>
        <dbReference type="ARBA" id="ARBA00022679"/>
    </source>
</evidence>
<dbReference type="KEGG" id="lcm:102349042"/>
<dbReference type="GO" id="GO:0009435">
    <property type="term" value="P:NAD+ biosynthetic process"/>
    <property type="evidence" value="ECO:0007669"/>
    <property type="project" value="UniProtKB-UniPathway"/>
</dbReference>
<keyword evidence="9 12" id="KW-0808">Transferase</keyword>
<dbReference type="InParanoid" id="H2ZYP3"/>
<feature type="domain" description="Quinolinate phosphoribosyl transferase N-terminal" evidence="15">
    <location>
        <begin position="39"/>
        <end position="113"/>
    </location>
</feature>
<reference evidence="17" key="1">
    <citation type="submission" date="2011-08" db="EMBL/GenBank/DDBJ databases">
        <title>The draft genome of Latimeria chalumnae.</title>
        <authorList>
            <person name="Di Palma F."/>
            <person name="Alfoldi J."/>
            <person name="Johnson J."/>
            <person name="Berlin A."/>
            <person name="Gnerre S."/>
            <person name="Jaffe D."/>
            <person name="MacCallum I."/>
            <person name="Young S."/>
            <person name="Walker B.J."/>
            <person name="Lander E."/>
            <person name="Lindblad-Toh K."/>
        </authorList>
    </citation>
    <scope>NUCLEOTIDE SEQUENCE [LARGE SCALE GENOMIC DNA]</scope>
    <source>
        <strain evidence="17">Wild caught</strain>
    </source>
</reference>
<dbReference type="GO" id="GO:0005737">
    <property type="term" value="C:cytoplasm"/>
    <property type="evidence" value="ECO:0007669"/>
    <property type="project" value="TreeGrafter"/>
</dbReference>
<proteinExistence type="inferred from homology"/>
<evidence type="ECO:0000256" key="10">
    <source>
        <dbReference type="ARBA" id="ARBA00033102"/>
    </source>
</evidence>
<dbReference type="eggNOG" id="KOG3008">
    <property type="taxonomic scope" value="Eukaryota"/>
</dbReference>
<dbReference type="GeneTree" id="ENSGT00390000002761"/>
<reference evidence="16" key="3">
    <citation type="submission" date="2025-09" db="UniProtKB">
        <authorList>
            <consortium name="Ensembl"/>
        </authorList>
    </citation>
    <scope>IDENTIFICATION</scope>
</reference>
<dbReference type="FunFam" id="3.20.20.70:FF:000090">
    <property type="entry name" value="Nicotinate-nucleotide pyrophosphorylase [carboxylating]"/>
    <property type="match status" value="1"/>
</dbReference>
<name>H2ZYP3_LATCH</name>
<dbReference type="OrthoDB" id="10067394at2759"/>
<comment type="function">
    <text evidence="1 12">Involved in the catabolism of quinolinic acid (QA).</text>
</comment>
<evidence type="ECO:0000313" key="16">
    <source>
        <dbReference type="Ensembl" id="ENSLACP00000002514.2"/>
    </source>
</evidence>
<dbReference type="InterPro" id="IPR004393">
    <property type="entry name" value="NadC"/>
</dbReference>
<accession>H2ZYP3</accession>
<evidence type="ECO:0000256" key="1">
    <source>
        <dbReference type="ARBA" id="ARBA00003237"/>
    </source>
</evidence>
<dbReference type="PIRSF" id="PIRSF006250">
    <property type="entry name" value="NadC_ModD"/>
    <property type="match status" value="1"/>
</dbReference>
<dbReference type="GeneID" id="102349042"/>
<dbReference type="InterPro" id="IPR013785">
    <property type="entry name" value="Aldolase_TIM"/>
</dbReference>
<evidence type="ECO:0000256" key="2">
    <source>
        <dbReference type="ARBA" id="ARBA00004893"/>
    </source>
</evidence>
<dbReference type="Bgee" id="ENSLACG00000002244">
    <property type="expression patterns" value="Expressed in pelvic fin and 1 other cell type or tissue"/>
</dbReference>
<comment type="similarity">
    <text evidence="3 12">Belongs to the NadC/ModD family.</text>
</comment>
<dbReference type="Pfam" id="PF01729">
    <property type="entry name" value="QRPTase_C"/>
    <property type="match status" value="1"/>
</dbReference>
<dbReference type="Pfam" id="PF02749">
    <property type="entry name" value="QRPTase_N"/>
    <property type="match status" value="1"/>
</dbReference>
<dbReference type="InterPro" id="IPR027277">
    <property type="entry name" value="NadC/ModD"/>
</dbReference>
<dbReference type="Proteomes" id="UP000008672">
    <property type="component" value="Unassembled WGS sequence"/>
</dbReference>
<evidence type="ECO:0000256" key="4">
    <source>
        <dbReference type="ARBA" id="ARBA00011218"/>
    </source>
</evidence>
<comment type="subunit">
    <text evidence="4 12">Hexamer formed by 3 homodimers.</text>
</comment>
<keyword evidence="8 12" id="KW-0328">Glycosyltransferase</keyword>
<dbReference type="SUPFAM" id="SSF54675">
    <property type="entry name" value="Nicotinate/Quinolinate PRTase N-terminal domain-like"/>
    <property type="match status" value="1"/>
</dbReference>
<gene>
    <name evidence="16" type="primary">QPRT</name>
</gene>
<evidence type="ECO:0000256" key="11">
    <source>
        <dbReference type="ARBA" id="ARBA00047445"/>
    </source>
</evidence>
<reference evidence="16" key="2">
    <citation type="submission" date="2025-08" db="UniProtKB">
        <authorList>
            <consortium name="Ensembl"/>
        </authorList>
    </citation>
    <scope>IDENTIFICATION</scope>
</reference>
<dbReference type="NCBIfam" id="TIGR00078">
    <property type="entry name" value="nadC"/>
    <property type="match status" value="1"/>
</dbReference>
<dbReference type="InterPro" id="IPR037128">
    <property type="entry name" value="Quinolinate_PRibosylTase_N_sf"/>
</dbReference>
<evidence type="ECO:0000256" key="5">
    <source>
        <dbReference type="ARBA" id="ARBA00011944"/>
    </source>
</evidence>
<dbReference type="AlphaFoldDB" id="H2ZYP3"/>
<evidence type="ECO:0000256" key="6">
    <source>
        <dbReference type="ARBA" id="ARBA00020990"/>
    </source>
</evidence>
<keyword evidence="7 12" id="KW-0662">Pyridine nucleotide biosynthesis</keyword>
<evidence type="ECO:0000256" key="7">
    <source>
        <dbReference type="ARBA" id="ARBA00022642"/>
    </source>
</evidence>
<keyword evidence="17" id="KW-1185">Reference proteome</keyword>
<feature type="region of interest" description="Disordered" evidence="13">
    <location>
        <begin position="290"/>
        <end position="324"/>
    </location>
</feature>
<comment type="catalytic activity">
    <reaction evidence="11 12">
        <text>nicotinate beta-D-ribonucleotide + CO2 + diphosphate = quinolinate + 5-phospho-alpha-D-ribose 1-diphosphate + 2 H(+)</text>
        <dbReference type="Rhea" id="RHEA:12733"/>
        <dbReference type="ChEBI" id="CHEBI:15378"/>
        <dbReference type="ChEBI" id="CHEBI:16526"/>
        <dbReference type="ChEBI" id="CHEBI:29959"/>
        <dbReference type="ChEBI" id="CHEBI:33019"/>
        <dbReference type="ChEBI" id="CHEBI:57502"/>
        <dbReference type="ChEBI" id="CHEBI:58017"/>
        <dbReference type="EC" id="2.4.2.19"/>
    </reaction>
</comment>
<dbReference type="EC" id="2.4.2.19" evidence="5 12"/>
<dbReference type="HOGENOM" id="CLU_039622_1_0_1"/>
<dbReference type="GO" id="GO:0004514">
    <property type="term" value="F:nicotinate-nucleotide diphosphorylase (carboxylating) activity"/>
    <property type="evidence" value="ECO:0007669"/>
    <property type="project" value="UniProtKB-EC"/>
</dbReference>
<evidence type="ECO:0000256" key="12">
    <source>
        <dbReference type="PIRNR" id="PIRNR006250"/>
    </source>
</evidence>
<dbReference type="UniPathway" id="UPA00253">
    <property type="reaction ID" value="UER00331"/>
</dbReference>
<evidence type="ECO:0000259" key="15">
    <source>
        <dbReference type="Pfam" id="PF02749"/>
    </source>
</evidence>
<evidence type="ECO:0000256" key="13">
    <source>
        <dbReference type="SAM" id="MobiDB-lite"/>
    </source>
</evidence>
<dbReference type="Ensembl" id="ENSLACT00000002534.2">
    <property type="protein sequence ID" value="ENSLACP00000002514.2"/>
    <property type="gene ID" value="ENSLACG00000002244.2"/>
</dbReference>
<dbReference type="InterPro" id="IPR002638">
    <property type="entry name" value="Quinolinate_PRibosylTrfase_C"/>
</dbReference>
<feature type="domain" description="Quinolinate phosphoribosyl transferase C-terminal" evidence="14">
    <location>
        <begin position="115"/>
        <end position="285"/>
    </location>
</feature>
<evidence type="ECO:0000259" key="14">
    <source>
        <dbReference type="Pfam" id="PF01729"/>
    </source>
</evidence>
<evidence type="ECO:0000256" key="8">
    <source>
        <dbReference type="ARBA" id="ARBA00022676"/>
    </source>
</evidence>
<dbReference type="Gene3D" id="3.90.1170.20">
    <property type="entry name" value="Quinolinate phosphoribosyl transferase, N-terminal domain"/>
    <property type="match status" value="1"/>
</dbReference>
<sequence>MTTRPELSHLLHPVTLKKLAQDWLLEDTPAFDYGGFVVGEQEETAYLLCKSPGVLAGAPFFDAIFRELDCQVEWFHPEGASLEPVCKVAAVKGKVRHLLLGERVALNCLARASGVATAARRIADLAKAAKWHGEVAGTRKTTPGFRLVEKYAMLVGGAATHRYDLSSMIMLKDNHIWSLGNISTAVREARRAGGFSTKIEVECRCLEEALEAAQSEADVVMLDNFSPQGVHTTAQAVKTKFPQVLIEASGGISEENVTQYLGPFVDVVSLGSITQVFRVVDFSLKITRDPGNSAAHNGNSPCATSASPSVTTPTSTQGRRNFAF</sequence>
<dbReference type="STRING" id="7897.ENSLACP00000002514"/>
<dbReference type="PANTHER" id="PTHR32179">
    <property type="entry name" value="NICOTINATE-NUCLEOTIDE PYROPHOSPHORYLASE [CARBOXYLATING]"/>
    <property type="match status" value="1"/>
</dbReference>
<dbReference type="OMA" id="DIVMCDN"/>
<dbReference type="EMBL" id="AFYH01154901">
    <property type="status" value="NOT_ANNOTATED_CDS"/>
    <property type="molecule type" value="Genomic_DNA"/>
</dbReference>